<dbReference type="Proteomes" id="UP000805193">
    <property type="component" value="Unassembled WGS sequence"/>
</dbReference>
<accession>A0AC60QDN7</accession>
<gene>
    <name evidence="1" type="ORF">HPB47_021353</name>
</gene>
<proteinExistence type="predicted"/>
<sequence>MVSITRNLSSRIETTGSALSFTVHLLAKHQDVQDKVRAEVKLLLEKDGSINYDNIFRLQYLSQVISESLRVYPPIPGQVNRTCVKDFEFNGFRIPKETQIQVPVRLMHHDPRYWVDPEVFNPDRPYGEIKGVIRGKRRNEGLADLDSTAVIVRMVLEASVV</sequence>
<keyword evidence="2" id="KW-1185">Reference proteome</keyword>
<organism evidence="1 2">
    <name type="scientific">Ixodes persulcatus</name>
    <name type="common">Taiga tick</name>
    <dbReference type="NCBI Taxonomy" id="34615"/>
    <lineage>
        <taxon>Eukaryota</taxon>
        <taxon>Metazoa</taxon>
        <taxon>Ecdysozoa</taxon>
        <taxon>Arthropoda</taxon>
        <taxon>Chelicerata</taxon>
        <taxon>Arachnida</taxon>
        <taxon>Acari</taxon>
        <taxon>Parasitiformes</taxon>
        <taxon>Ixodida</taxon>
        <taxon>Ixodoidea</taxon>
        <taxon>Ixodidae</taxon>
        <taxon>Ixodinae</taxon>
        <taxon>Ixodes</taxon>
    </lineage>
</organism>
<evidence type="ECO:0000313" key="2">
    <source>
        <dbReference type="Proteomes" id="UP000805193"/>
    </source>
</evidence>
<comment type="caution">
    <text evidence="1">The sequence shown here is derived from an EMBL/GenBank/DDBJ whole genome shotgun (WGS) entry which is preliminary data.</text>
</comment>
<name>A0AC60QDN7_IXOPE</name>
<evidence type="ECO:0000313" key="1">
    <source>
        <dbReference type="EMBL" id="KAG0431899.1"/>
    </source>
</evidence>
<dbReference type="EMBL" id="JABSTQ010009187">
    <property type="protein sequence ID" value="KAG0431899.1"/>
    <property type="molecule type" value="Genomic_DNA"/>
</dbReference>
<reference evidence="1 2" key="1">
    <citation type="journal article" date="2020" name="Cell">
        <title>Large-Scale Comparative Analyses of Tick Genomes Elucidate Their Genetic Diversity and Vector Capacities.</title>
        <authorList>
            <consortium name="Tick Genome and Microbiome Consortium (TIGMIC)"/>
            <person name="Jia N."/>
            <person name="Wang J."/>
            <person name="Shi W."/>
            <person name="Du L."/>
            <person name="Sun Y."/>
            <person name="Zhan W."/>
            <person name="Jiang J.F."/>
            <person name="Wang Q."/>
            <person name="Zhang B."/>
            <person name="Ji P."/>
            <person name="Bell-Sakyi L."/>
            <person name="Cui X.M."/>
            <person name="Yuan T.T."/>
            <person name="Jiang B.G."/>
            <person name="Yang W.F."/>
            <person name="Lam T.T."/>
            <person name="Chang Q.C."/>
            <person name="Ding S.J."/>
            <person name="Wang X.J."/>
            <person name="Zhu J.G."/>
            <person name="Ruan X.D."/>
            <person name="Zhao L."/>
            <person name="Wei J.T."/>
            <person name="Ye R.Z."/>
            <person name="Que T.C."/>
            <person name="Du C.H."/>
            <person name="Zhou Y.H."/>
            <person name="Cheng J.X."/>
            <person name="Dai P.F."/>
            <person name="Guo W.B."/>
            <person name="Han X.H."/>
            <person name="Huang E.J."/>
            <person name="Li L.F."/>
            <person name="Wei W."/>
            <person name="Gao Y.C."/>
            <person name="Liu J.Z."/>
            <person name="Shao H.Z."/>
            <person name="Wang X."/>
            <person name="Wang C.C."/>
            <person name="Yang T.C."/>
            <person name="Huo Q.B."/>
            <person name="Li W."/>
            <person name="Chen H.Y."/>
            <person name="Chen S.E."/>
            <person name="Zhou L.G."/>
            <person name="Ni X.B."/>
            <person name="Tian J.H."/>
            <person name="Sheng Y."/>
            <person name="Liu T."/>
            <person name="Pan Y.S."/>
            <person name="Xia L.Y."/>
            <person name="Li J."/>
            <person name="Zhao F."/>
            <person name="Cao W.C."/>
        </authorList>
    </citation>
    <scope>NUCLEOTIDE SEQUENCE [LARGE SCALE GENOMIC DNA]</scope>
    <source>
        <strain evidence="1">Iper-2018</strain>
    </source>
</reference>
<protein>
    <submittedName>
        <fullName evidence="1">Uncharacterized protein</fullName>
    </submittedName>
</protein>